<sequence length="67" mass="7796">MNEKKFKLLNTELSKSRNMLHRYSTSHASCSDIDECDMFLGCISVIKEDIKNMILQLISLKNEVQFI</sequence>
<organism evidence="1">
    <name type="scientific">marine sediment metagenome</name>
    <dbReference type="NCBI Taxonomy" id="412755"/>
    <lineage>
        <taxon>unclassified sequences</taxon>
        <taxon>metagenomes</taxon>
        <taxon>ecological metagenomes</taxon>
    </lineage>
</organism>
<protein>
    <submittedName>
        <fullName evidence="1">Uncharacterized protein</fullName>
    </submittedName>
</protein>
<accession>A0A0F9P3E2</accession>
<reference evidence="1" key="1">
    <citation type="journal article" date="2015" name="Nature">
        <title>Complex archaea that bridge the gap between prokaryotes and eukaryotes.</title>
        <authorList>
            <person name="Spang A."/>
            <person name="Saw J.H."/>
            <person name="Jorgensen S.L."/>
            <person name="Zaremba-Niedzwiedzka K."/>
            <person name="Martijn J."/>
            <person name="Lind A.E."/>
            <person name="van Eijk R."/>
            <person name="Schleper C."/>
            <person name="Guy L."/>
            <person name="Ettema T.J."/>
        </authorList>
    </citation>
    <scope>NUCLEOTIDE SEQUENCE</scope>
</reference>
<dbReference type="EMBL" id="LAZR01007022">
    <property type="protein sequence ID" value="KKM87982.1"/>
    <property type="molecule type" value="Genomic_DNA"/>
</dbReference>
<comment type="caution">
    <text evidence="1">The sequence shown here is derived from an EMBL/GenBank/DDBJ whole genome shotgun (WGS) entry which is preliminary data.</text>
</comment>
<dbReference type="AlphaFoldDB" id="A0A0F9P3E2"/>
<proteinExistence type="predicted"/>
<name>A0A0F9P3E2_9ZZZZ</name>
<gene>
    <name evidence="1" type="ORF">LCGC14_1263430</name>
</gene>
<evidence type="ECO:0000313" key="1">
    <source>
        <dbReference type="EMBL" id="KKM87982.1"/>
    </source>
</evidence>